<keyword evidence="7" id="KW-1185">Reference proteome</keyword>
<dbReference type="Proteomes" id="UP000627715">
    <property type="component" value="Unassembled WGS sequence"/>
</dbReference>
<feature type="transmembrane region" description="Helical" evidence="5">
    <location>
        <begin position="63"/>
        <end position="83"/>
    </location>
</feature>
<reference evidence="6" key="1">
    <citation type="journal article" date="2014" name="Int. J. Syst. Evol. Microbiol.">
        <title>Complete genome sequence of Corynebacterium casei LMG S-19264T (=DSM 44701T), isolated from a smear-ripened cheese.</title>
        <authorList>
            <consortium name="US DOE Joint Genome Institute (JGI-PGF)"/>
            <person name="Walter F."/>
            <person name="Albersmeier A."/>
            <person name="Kalinowski J."/>
            <person name="Ruckert C."/>
        </authorList>
    </citation>
    <scope>NUCLEOTIDE SEQUENCE</scope>
    <source>
        <strain evidence="6">CGMCC 1.15425</strain>
    </source>
</reference>
<keyword evidence="4 5" id="KW-0472">Membrane</keyword>
<dbReference type="OrthoDB" id="9789029at2"/>
<evidence type="ECO:0000256" key="3">
    <source>
        <dbReference type="ARBA" id="ARBA00022989"/>
    </source>
</evidence>
<protein>
    <recommendedName>
        <fullName evidence="8">Isoprenylcysteine carboxyl methyltransferase</fullName>
    </recommendedName>
</protein>
<feature type="transmembrane region" description="Helical" evidence="5">
    <location>
        <begin position="33"/>
        <end position="56"/>
    </location>
</feature>
<evidence type="ECO:0008006" key="8">
    <source>
        <dbReference type="Google" id="ProtNLM"/>
    </source>
</evidence>
<comment type="caution">
    <text evidence="6">The sequence shown here is derived from an EMBL/GenBank/DDBJ whole genome shotgun (WGS) entry which is preliminary data.</text>
</comment>
<sequence>MLIYLGLALYLGIVLSLLWGRFAFFKMNSGTPFWLALSYDLAVGVQMVSTVYGFIVVTDVTKLPLYICLVLYAFSLVLFWWSIVTAKSLDFAFSTSVGKIVTTGPFGVFRHPFYVSYILAWLGSSLLFGWPWLWLSLAYLTGFYVMSAKREEAVILQSEQSEQYKLYQQQVGMFLPRILKWKQSNLKH</sequence>
<proteinExistence type="predicted"/>
<evidence type="ECO:0000313" key="6">
    <source>
        <dbReference type="EMBL" id="GFZ81330.1"/>
    </source>
</evidence>
<gene>
    <name evidence="6" type="ORF">GCM10011403_25710</name>
</gene>
<dbReference type="Pfam" id="PF04191">
    <property type="entry name" value="PEMT"/>
    <property type="match status" value="1"/>
</dbReference>
<dbReference type="Gene3D" id="1.20.120.1630">
    <property type="match status" value="1"/>
</dbReference>
<dbReference type="EMBL" id="BMIY01000011">
    <property type="protein sequence ID" value="GFZ81330.1"/>
    <property type="molecule type" value="Genomic_DNA"/>
</dbReference>
<keyword evidence="3 5" id="KW-1133">Transmembrane helix</keyword>
<dbReference type="InterPro" id="IPR007318">
    <property type="entry name" value="Phopholipid_MeTrfase"/>
</dbReference>
<comment type="subcellular location">
    <subcellularLocation>
        <location evidence="1">Endomembrane system</location>
        <topology evidence="1">Multi-pass membrane protein</topology>
    </subcellularLocation>
</comment>
<reference evidence="6" key="2">
    <citation type="submission" date="2020-09" db="EMBL/GenBank/DDBJ databases">
        <authorList>
            <person name="Sun Q."/>
            <person name="Zhou Y."/>
        </authorList>
    </citation>
    <scope>NUCLEOTIDE SEQUENCE</scope>
    <source>
        <strain evidence="6">CGMCC 1.15425</strain>
    </source>
</reference>
<evidence type="ECO:0000256" key="2">
    <source>
        <dbReference type="ARBA" id="ARBA00022692"/>
    </source>
</evidence>
<evidence type="ECO:0000256" key="4">
    <source>
        <dbReference type="ARBA" id="ARBA00023136"/>
    </source>
</evidence>
<dbReference type="GO" id="GO:0012505">
    <property type="term" value="C:endomembrane system"/>
    <property type="evidence" value="ECO:0007669"/>
    <property type="project" value="UniProtKB-SubCell"/>
</dbReference>
<dbReference type="RefSeq" id="WP_068811280.1">
    <property type="nucleotide sequence ID" value="NZ_BMIY01000011.1"/>
</dbReference>
<organism evidence="6 7">
    <name type="scientific">Pseudohongiella nitratireducens</name>
    <dbReference type="NCBI Taxonomy" id="1768907"/>
    <lineage>
        <taxon>Bacteria</taxon>
        <taxon>Pseudomonadati</taxon>
        <taxon>Pseudomonadota</taxon>
        <taxon>Gammaproteobacteria</taxon>
        <taxon>Pseudomonadales</taxon>
        <taxon>Pseudohongiellaceae</taxon>
        <taxon>Pseudohongiella</taxon>
    </lineage>
</organism>
<evidence type="ECO:0000256" key="5">
    <source>
        <dbReference type="SAM" id="Phobius"/>
    </source>
</evidence>
<evidence type="ECO:0000313" key="7">
    <source>
        <dbReference type="Proteomes" id="UP000627715"/>
    </source>
</evidence>
<dbReference type="AlphaFoldDB" id="A0A916VJG9"/>
<evidence type="ECO:0000256" key="1">
    <source>
        <dbReference type="ARBA" id="ARBA00004127"/>
    </source>
</evidence>
<keyword evidence="2 5" id="KW-0812">Transmembrane</keyword>
<name>A0A916VJG9_9GAMM</name>
<accession>A0A916VJG9</accession>
<feature type="transmembrane region" description="Helical" evidence="5">
    <location>
        <begin position="114"/>
        <end position="140"/>
    </location>
</feature>